<evidence type="ECO:0000313" key="4">
    <source>
        <dbReference type="Proteomes" id="UP001596989"/>
    </source>
</evidence>
<accession>A0ABW3HND6</accession>
<organism evidence="3 4">
    <name type="scientific">Paenibacillus chungangensis</name>
    <dbReference type="NCBI Taxonomy" id="696535"/>
    <lineage>
        <taxon>Bacteria</taxon>
        <taxon>Bacillati</taxon>
        <taxon>Bacillota</taxon>
        <taxon>Bacilli</taxon>
        <taxon>Bacillales</taxon>
        <taxon>Paenibacillaceae</taxon>
        <taxon>Paenibacillus</taxon>
    </lineage>
</organism>
<protein>
    <submittedName>
        <fullName evidence="3">Mu transposase C-terminal domain-containing protein</fullName>
    </submittedName>
</protein>
<feature type="compositionally biased region" description="Basic and acidic residues" evidence="1">
    <location>
        <begin position="93"/>
        <end position="105"/>
    </location>
</feature>
<dbReference type="Pfam" id="PF09299">
    <property type="entry name" value="Mu-transpos_C"/>
    <property type="match status" value="1"/>
</dbReference>
<dbReference type="EMBL" id="JBHTJZ010000005">
    <property type="protein sequence ID" value="MFD0959019.1"/>
    <property type="molecule type" value="Genomic_DNA"/>
</dbReference>
<evidence type="ECO:0000256" key="1">
    <source>
        <dbReference type="SAM" id="MobiDB-lite"/>
    </source>
</evidence>
<reference evidence="4" key="1">
    <citation type="journal article" date="2019" name="Int. J. Syst. Evol. Microbiol.">
        <title>The Global Catalogue of Microorganisms (GCM) 10K type strain sequencing project: providing services to taxonomists for standard genome sequencing and annotation.</title>
        <authorList>
            <consortium name="The Broad Institute Genomics Platform"/>
            <consortium name="The Broad Institute Genome Sequencing Center for Infectious Disease"/>
            <person name="Wu L."/>
            <person name="Ma J."/>
        </authorList>
    </citation>
    <scope>NUCLEOTIDE SEQUENCE [LARGE SCALE GENOMIC DNA]</scope>
    <source>
        <strain evidence="4">CCUG 59129</strain>
    </source>
</reference>
<sequence>MLANAFLHCESRKVDISGCISFMNRKYEVGLLFIGRTVEVVYDPADISEITIEYEGHEPWKARELVIGERSGKRPTLPEHLQPKPSDASRLLRGAEKKHDQRREQQIPAISFRAIRKEGEGHV</sequence>
<dbReference type="Proteomes" id="UP001596989">
    <property type="component" value="Unassembled WGS sequence"/>
</dbReference>
<evidence type="ECO:0000313" key="3">
    <source>
        <dbReference type="EMBL" id="MFD0959019.1"/>
    </source>
</evidence>
<keyword evidence="4" id="KW-1185">Reference proteome</keyword>
<feature type="domain" description="Transposase-like Mu C-terminal" evidence="2">
    <location>
        <begin position="6"/>
        <end position="52"/>
    </location>
</feature>
<proteinExistence type="predicted"/>
<name>A0ABW3HND6_9BACL</name>
<dbReference type="InterPro" id="IPR015378">
    <property type="entry name" value="Transposase-like_Mu_C"/>
</dbReference>
<dbReference type="RefSeq" id="WP_377562854.1">
    <property type="nucleotide sequence ID" value="NZ_JBHTJZ010000005.1"/>
</dbReference>
<evidence type="ECO:0000259" key="2">
    <source>
        <dbReference type="Pfam" id="PF09299"/>
    </source>
</evidence>
<comment type="caution">
    <text evidence="3">The sequence shown here is derived from an EMBL/GenBank/DDBJ whole genome shotgun (WGS) entry which is preliminary data.</text>
</comment>
<gene>
    <name evidence="3" type="ORF">ACFQ2I_06390</name>
</gene>
<feature type="region of interest" description="Disordered" evidence="1">
    <location>
        <begin position="71"/>
        <end position="111"/>
    </location>
</feature>